<evidence type="ECO:0000256" key="8">
    <source>
        <dbReference type="ARBA" id="ARBA00022962"/>
    </source>
</evidence>
<comment type="subunit">
    <text evidence="9">Homodimer.</text>
</comment>
<evidence type="ECO:0000256" key="6">
    <source>
        <dbReference type="ARBA" id="ARBA00022755"/>
    </source>
</evidence>
<dbReference type="Gene3D" id="3.40.50.880">
    <property type="match status" value="1"/>
</dbReference>
<dbReference type="NCBIfam" id="TIGR00884">
    <property type="entry name" value="guaA_Cterm"/>
    <property type="match status" value="1"/>
</dbReference>
<evidence type="ECO:0000256" key="5">
    <source>
        <dbReference type="ARBA" id="ARBA00022749"/>
    </source>
</evidence>
<dbReference type="eggNOG" id="COG0519">
    <property type="taxonomic scope" value="Bacteria"/>
</dbReference>
<dbReference type="InterPro" id="IPR017926">
    <property type="entry name" value="GATASE"/>
</dbReference>
<evidence type="ECO:0000256" key="2">
    <source>
        <dbReference type="ARBA" id="ARBA00005153"/>
    </source>
</evidence>
<dbReference type="FunFam" id="3.40.50.880:FF:000001">
    <property type="entry name" value="GMP synthase [glutamine-hydrolyzing]"/>
    <property type="match status" value="1"/>
</dbReference>
<evidence type="ECO:0000256" key="9">
    <source>
        <dbReference type="HAMAP-Rule" id="MF_00344"/>
    </source>
</evidence>
<evidence type="ECO:0000256" key="4">
    <source>
        <dbReference type="ARBA" id="ARBA00022741"/>
    </source>
</evidence>
<feature type="active site" evidence="9">
    <location>
        <position position="180"/>
    </location>
</feature>
<evidence type="ECO:0000256" key="7">
    <source>
        <dbReference type="ARBA" id="ARBA00022840"/>
    </source>
</evidence>
<proteinExistence type="inferred from homology"/>
<dbReference type="AlphaFoldDB" id="A0A0R2KG70"/>
<reference evidence="12 13" key="1">
    <citation type="journal article" date="2015" name="Genome Announc.">
        <title>Expanding the biotechnology potential of lactobacilli through comparative genomics of 213 strains and associated genera.</title>
        <authorList>
            <person name="Sun Z."/>
            <person name="Harris H.M."/>
            <person name="McCann A."/>
            <person name="Guo C."/>
            <person name="Argimon S."/>
            <person name="Zhang W."/>
            <person name="Yang X."/>
            <person name="Jeffery I.B."/>
            <person name="Cooney J.C."/>
            <person name="Kagawa T.F."/>
            <person name="Liu W."/>
            <person name="Song Y."/>
            <person name="Salvetti E."/>
            <person name="Wrobel A."/>
            <person name="Rasinkangas P."/>
            <person name="Parkhill J."/>
            <person name="Rea M.C."/>
            <person name="O'Sullivan O."/>
            <person name="Ritari J."/>
            <person name="Douillard F.P."/>
            <person name="Paul Ross R."/>
            <person name="Yang R."/>
            <person name="Briner A.E."/>
            <person name="Felis G.E."/>
            <person name="de Vos W.M."/>
            <person name="Barrangou R."/>
            <person name="Klaenhammer T.R."/>
            <person name="Caufield P.W."/>
            <person name="Cui Y."/>
            <person name="Zhang H."/>
            <person name="O'Toole P.W."/>
        </authorList>
    </citation>
    <scope>NUCLEOTIDE SEQUENCE [LARGE SCALE GENOMIC DNA]</scope>
    <source>
        <strain evidence="12 13">DSM 22408</strain>
    </source>
</reference>
<dbReference type="SUPFAM" id="SSF52317">
    <property type="entry name" value="Class I glutamine amidotransferase-like"/>
    <property type="match status" value="1"/>
</dbReference>
<feature type="binding site" evidence="10">
    <location>
        <begin position="234"/>
        <end position="240"/>
    </location>
    <ligand>
        <name>ATP</name>
        <dbReference type="ChEBI" id="CHEBI:30616"/>
    </ligand>
</feature>
<sequence>MKSLANADVQTFDKIIVLDFGSQYNQLITRRIREFGVYSELLSHKISAAEIKAMNPKGIVFSGGPNSVYDESAFEIDPEIFELGIPILGICYGMQLMAHNLPGGKVEGADNKEYGKAVIAVNDDDSIMFQDLPKEQTVWMSHGDLVTAVPEGFTVSATSQNCPISAMSNKEKNFYGLQFHTEVNNTEYGNDILKHFTFDVCDAKANWSMDDFIEMQIKNIREKVGDKKVLLGLSGGVDSSVVGVLLQRAIGDQLTSIFVDHGLLRKGEAEQVMESLGGKFGLNIIKVDAKERFLSKLAGVADPERKRKIIGNEFIEVFDDEATKLNGIEFLAQGTLYTDIIESGTDTAQTIKSHHNVGGLPEDLQFELIEPLNTLFKDEVRELGERLGMPHELVWRQPFPGPGLGIRVLGEITEEKLQIVRDSDYILREEIAKHGLDKDIWQYFTVLPGIRSVGVMGDGRTYDYTIGIRAVTSIDGMTADFAKIPWDVLQEISVRIVNEVAHINRVVYDITSKPPATVEWE</sequence>
<keyword evidence="7 9" id="KW-0067">ATP-binding</keyword>
<dbReference type="PRINTS" id="PR00099">
    <property type="entry name" value="CPSGATASE"/>
</dbReference>
<keyword evidence="5 9" id="KW-0332">GMP biosynthesis</keyword>
<keyword evidence="8 9" id="KW-0315">Glutamine amidotransferase</keyword>
<keyword evidence="12" id="KW-0808">Transferase</keyword>
<comment type="catalytic activity">
    <reaction evidence="9">
        <text>XMP + L-glutamine + ATP + H2O = GMP + L-glutamate + AMP + diphosphate + 2 H(+)</text>
        <dbReference type="Rhea" id="RHEA:11680"/>
        <dbReference type="ChEBI" id="CHEBI:15377"/>
        <dbReference type="ChEBI" id="CHEBI:15378"/>
        <dbReference type="ChEBI" id="CHEBI:29985"/>
        <dbReference type="ChEBI" id="CHEBI:30616"/>
        <dbReference type="ChEBI" id="CHEBI:33019"/>
        <dbReference type="ChEBI" id="CHEBI:57464"/>
        <dbReference type="ChEBI" id="CHEBI:58115"/>
        <dbReference type="ChEBI" id="CHEBI:58359"/>
        <dbReference type="ChEBI" id="CHEBI:456215"/>
        <dbReference type="EC" id="6.3.5.2"/>
    </reaction>
</comment>
<evidence type="ECO:0000313" key="12">
    <source>
        <dbReference type="EMBL" id="KRN88369.1"/>
    </source>
</evidence>
<dbReference type="InterPro" id="IPR022310">
    <property type="entry name" value="NAD/GMP_synthase"/>
</dbReference>
<keyword evidence="13" id="KW-1185">Reference proteome</keyword>
<dbReference type="NCBIfam" id="NF000848">
    <property type="entry name" value="PRK00074.1"/>
    <property type="match status" value="1"/>
</dbReference>
<keyword evidence="4 9" id="KW-0547">Nucleotide-binding</keyword>
<feature type="active site" description="Nucleophile" evidence="9">
    <location>
        <position position="91"/>
    </location>
</feature>
<evidence type="ECO:0000313" key="13">
    <source>
        <dbReference type="Proteomes" id="UP000051500"/>
    </source>
</evidence>
<dbReference type="InterPro" id="IPR014729">
    <property type="entry name" value="Rossmann-like_a/b/a_fold"/>
</dbReference>
<dbReference type="Gene3D" id="3.40.50.620">
    <property type="entry name" value="HUPs"/>
    <property type="match status" value="1"/>
</dbReference>
<dbReference type="CDD" id="cd01997">
    <property type="entry name" value="GMP_synthase_C"/>
    <property type="match status" value="1"/>
</dbReference>
<dbReference type="PROSITE" id="PS51273">
    <property type="entry name" value="GATASE_TYPE_1"/>
    <property type="match status" value="1"/>
</dbReference>
<dbReference type="GO" id="GO:0005524">
    <property type="term" value="F:ATP binding"/>
    <property type="evidence" value="ECO:0007669"/>
    <property type="project" value="UniProtKB-UniRule"/>
</dbReference>
<dbReference type="GO" id="GO:0005829">
    <property type="term" value="C:cytosol"/>
    <property type="evidence" value="ECO:0007669"/>
    <property type="project" value="TreeGrafter"/>
</dbReference>
<evidence type="ECO:0000256" key="3">
    <source>
        <dbReference type="ARBA" id="ARBA00022598"/>
    </source>
</evidence>
<dbReference type="InterPro" id="IPR001674">
    <property type="entry name" value="GMP_synth_C"/>
</dbReference>
<organism evidence="12 13">
    <name type="scientific">Ligilactobacillus ceti DSM 22408</name>
    <dbReference type="NCBI Taxonomy" id="1122146"/>
    <lineage>
        <taxon>Bacteria</taxon>
        <taxon>Bacillati</taxon>
        <taxon>Bacillota</taxon>
        <taxon>Bacilli</taxon>
        <taxon>Lactobacillales</taxon>
        <taxon>Lactobacillaceae</taxon>
        <taxon>Ligilactobacillus</taxon>
    </lineage>
</organism>
<dbReference type="Proteomes" id="UP000051500">
    <property type="component" value="Unassembled WGS sequence"/>
</dbReference>
<comment type="pathway">
    <text evidence="2 9">Purine metabolism; GMP biosynthesis; GMP from XMP (L-Gln route): step 1/1.</text>
</comment>
<dbReference type="UniPathway" id="UPA00189">
    <property type="reaction ID" value="UER00296"/>
</dbReference>
<dbReference type="Pfam" id="PF00958">
    <property type="entry name" value="GMP_synt_C"/>
    <property type="match status" value="1"/>
</dbReference>
<dbReference type="PROSITE" id="PS51553">
    <property type="entry name" value="GMPS_ATP_PPASE"/>
    <property type="match status" value="1"/>
</dbReference>
<dbReference type="CDD" id="cd01742">
    <property type="entry name" value="GATase1_GMP_Synthase"/>
    <property type="match status" value="1"/>
</dbReference>
<dbReference type="PANTHER" id="PTHR11922">
    <property type="entry name" value="GMP SYNTHASE-RELATED"/>
    <property type="match status" value="1"/>
</dbReference>
<dbReference type="PATRIC" id="fig|1122146.4.peg.344"/>
<dbReference type="EC" id="6.3.5.2" evidence="9"/>
<dbReference type="InterPro" id="IPR029062">
    <property type="entry name" value="Class_I_gatase-like"/>
</dbReference>
<keyword evidence="6 9" id="KW-0658">Purine biosynthesis</keyword>
<dbReference type="InterPro" id="IPR022955">
    <property type="entry name" value="GMP_synthase"/>
</dbReference>
<comment type="function">
    <text evidence="1 9">Catalyzes the synthesis of GMP from XMP.</text>
</comment>
<comment type="caution">
    <text evidence="12">The sequence shown here is derived from an EMBL/GenBank/DDBJ whole genome shotgun (WGS) entry which is preliminary data.</text>
</comment>
<dbReference type="EMBL" id="JQBZ01000025">
    <property type="protein sequence ID" value="KRN88369.1"/>
    <property type="molecule type" value="Genomic_DNA"/>
</dbReference>
<keyword evidence="3 9" id="KW-0436">Ligase</keyword>
<dbReference type="FunFam" id="3.40.50.620:FF:000001">
    <property type="entry name" value="GMP synthase [glutamine-hydrolyzing]"/>
    <property type="match status" value="1"/>
</dbReference>
<feature type="domain" description="GMPS ATP-PPase" evidence="11">
    <location>
        <begin position="207"/>
        <end position="396"/>
    </location>
</feature>
<dbReference type="HAMAP" id="MF_00344">
    <property type="entry name" value="GMP_synthase"/>
    <property type="match status" value="1"/>
</dbReference>
<accession>A0A0R2KG70</accession>
<gene>
    <name evidence="9" type="primary">guaA</name>
    <name evidence="12" type="ORF">IV53_GL000333</name>
</gene>
<evidence type="ECO:0000259" key="11">
    <source>
        <dbReference type="PROSITE" id="PS51553"/>
    </source>
</evidence>
<dbReference type="InterPro" id="IPR004739">
    <property type="entry name" value="GMP_synth_GATase"/>
</dbReference>
<dbReference type="Pfam" id="PF00117">
    <property type="entry name" value="GATase"/>
    <property type="match status" value="1"/>
</dbReference>
<evidence type="ECO:0000256" key="10">
    <source>
        <dbReference type="PROSITE-ProRule" id="PRU00886"/>
    </source>
</evidence>
<dbReference type="SUPFAM" id="SSF52402">
    <property type="entry name" value="Adenine nucleotide alpha hydrolases-like"/>
    <property type="match status" value="1"/>
</dbReference>
<protein>
    <recommendedName>
        <fullName evidence="9">GMP synthase [glutamine-hydrolyzing]</fullName>
        <ecNumber evidence="9">6.3.5.2</ecNumber>
    </recommendedName>
    <alternativeName>
        <fullName evidence="9">GMP synthetase</fullName>
    </alternativeName>
    <alternativeName>
        <fullName evidence="9">Glutamine amidotransferase</fullName>
    </alternativeName>
</protein>
<dbReference type="GO" id="GO:0003921">
    <property type="term" value="F:GMP synthase activity"/>
    <property type="evidence" value="ECO:0007669"/>
    <property type="project" value="InterPro"/>
</dbReference>
<evidence type="ECO:0000256" key="1">
    <source>
        <dbReference type="ARBA" id="ARBA00002332"/>
    </source>
</evidence>
<dbReference type="PANTHER" id="PTHR11922:SF2">
    <property type="entry name" value="GMP SYNTHASE [GLUTAMINE-HYDROLYZING]"/>
    <property type="match status" value="1"/>
</dbReference>
<dbReference type="Pfam" id="PF02540">
    <property type="entry name" value="NAD_synthase"/>
    <property type="match status" value="1"/>
</dbReference>
<dbReference type="NCBIfam" id="TIGR00888">
    <property type="entry name" value="guaA_Nterm"/>
    <property type="match status" value="1"/>
</dbReference>
<dbReference type="STRING" id="1122146.IV53_GL000333"/>
<feature type="active site" evidence="9">
    <location>
        <position position="182"/>
    </location>
</feature>
<dbReference type="Gene3D" id="3.30.300.10">
    <property type="match status" value="1"/>
</dbReference>
<dbReference type="PRINTS" id="PR00096">
    <property type="entry name" value="GATASE"/>
</dbReference>
<dbReference type="GO" id="GO:0016740">
    <property type="term" value="F:transferase activity"/>
    <property type="evidence" value="ECO:0007669"/>
    <property type="project" value="UniProtKB-KW"/>
</dbReference>
<dbReference type="FunFam" id="3.30.300.10:FF:000002">
    <property type="entry name" value="GMP synthase [glutamine-hydrolyzing]"/>
    <property type="match status" value="1"/>
</dbReference>
<dbReference type="InterPro" id="IPR025777">
    <property type="entry name" value="GMPS_ATP_PPase_dom"/>
</dbReference>
<name>A0A0R2KG70_9LACO</name>